<dbReference type="EMBL" id="DVFJ01000036">
    <property type="protein sequence ID" value="HIQ72505.1"/>
    <property type="molecule type" value="Genomic_DNA"/>
</dbReference>
<evidence type="ECO:0000259" key="1">
    <source>
        <dbReference type="PROSITE" id="PS51677"/>
    </source>
</evidence>
<gene>
    <name evidence="2" type="ORF">IAB73_09915</name>
</gene>
<dbReference type="AlphaFoldDB" id="A0A9D0ZBS7"/>
<evidence type="ECO:0000313" key="2">
    <source>
        <dbReference type="EMBL" id="HIQ72505.1"/>
    </source>
</evidence>
<dbReference type="PANTHER" id="PTHR10587">
    <property type="entry name" value="GLYCOSYL TRANSFERASE-RELATED"/>
    <property type="match status" value="1"/>
</dbReference>
<evidence type="ECO:0000313" key="3">
    <source>
        <dbReference type="Proteomes" id="UP000886887"/>
    </source>
</evidence>
<feature type="domain" description="NodB homology" evidence="1">
    <location>
        <begin position="55"/>
        <end position="232"/>
    </location>
</feature>
<reference evidence="2" key="1">
    <citation type="submission" date="2020-10" db="EMBL/GenBank/DDBJ databases">
        <authorList>
            <person name="Gilroy R."/>
        </authorList>
    </citation>
    <scope>NUCLEOTIDE SEQUENCE</scope>
    <source>
        <strain evidence="2">ChiSxjej2B14-6234</strain>
    </source>
</reference>
<dbReference type="InterPro" id="IPR011330">
    <property type="entry name" value="Glyco_hydro/deAcase_b/a-brl"/>
</dbReference>
<dbReference type="InterPro" id="IPR002509">
    <property type="entry name" value="NODB_dom"/>
</dbReference>
<dbReference type="GO" id="GO:0005975">
    <property type="term" value="P:carbohydrate metabolic process"/>
    <property type="evidence" value="ECO:0007669"/>
    <property type="project" value="InterPro"/>
</dbReference>
<accession>A0A9D0ZBS7</accession>
<protein>
    <submittedName>
        <fullName evidence="2">Polysaccharide deacetylase family protein</fullName>
    </submittedName>
</protein>
<sequence>MLMAEKRGPWLQRIALVACLAALSIVYSGMKISGDITTAAAKRELPVYNVDTEEKVLSISFDAAWGSAHTEKILDILDAYDVRTTFFLVGFWAEKYPELVQEIVLRGHEIGNHSATHPHMSQLSEAQIREELRKTSDLVEHITGKPTTLFRPPYGEYNDAVVRISREEGYECVQWNVDSLDWKNRGADDMIRQCTKNTQPGDIVLFHNDSQYILDALPTILEHYTEAGYRIIPISELLLEGETWIDHRGTQHLQTAAPQPNP</sequence>
<dbReference type="GO" id="GO:0016810">
    <property type="term" value="F:hydrolase activity, acting on carbon-nitrogen (but not peptide) bonds"/>
    <property type="evidence" value="ECO:0007669"/>
    <property type="project" value="InterPro"/>
</dbReference>
<dbReference type="InterPro" id="IPR050248">
    <property type="entry name" value="Polysacc_deacetylase_ArnD"/>
</dbReference>
<reference evidence="2" key="2">
    <citation type="journal article" date="2021" name="PeerJ">
        <title>Extensive microbial diversity within the chicken gut microbiome revealed by metagenomics and culture.</title>
        <authorList>
            <person name="Gilroy R."/>
            <person name="Ravi A."/>
            <person name="Getino M."/>
            <person name="Pursley I."/>
            <person name="Horton D.L."/>
            <person name="Alikhan N.F."/>
            <person name="Baker D."/>
            <person name="Gharbi K."/>
            <person name="Hall N."/>
            <person name="Watson M."/>
            <person name="Adriaenssens E.M."/>
            <person name="Foster-Nyarko E."/>
            <person name="Jarju S."/>
            <person name="Secka A."/>
            <person name="Antonio M."/>
            <person name="Oren A."/>
            <person name="Chaudhuri R.R."/>
            <person name="La Ragione R."/>
            <person name="Hildebrand F."/>
            <person name="Pallen M.J."/>
        </authorList>
    </citation>
    <scope>NUCLEOTIDE SEQUENCE</scope>
    <source>
        <strain evidence="2">ChiSxjej2B14-6234</strain>
    </source>
</reference>
<dbReference type="CDD" id="cd10917">
    <property type="entry name" value="CE4_NodB_like_6s_7s"/>
    <property type="match status" value="1"/>
</dbReference>
<dbReference type="Pfam" id="PF01522">
    <property type="entry name" value="Polysacc_deac_1"/>
    <property type="match status" value="1"/>
</dbReference>
<dbReference type="PROSITE" id="PS51677">
    <property type="entry name" value="NODB"/>
    <property type="match status" value="1"/>
</dbReference>
<organism evidence="2 3">
    <name type="scientific">Candidatus Onthenecus intestinigallinarum</name>
    <dbReference type="NCBI Taxonomy" id="2840875"/>
    <lineage>
        <taxon>Bacteria</taxon>
        <taxon>Bacillati</taxon>
        <taxon>Bacillota</taxon>
        <taxon>Clostridia</taxon>
        <taxon>Eubacteriales</taxon>
        <taxon>Candidatus Onthenecus</taxon>
    </lineage>
</organism>
<dbReference type="PANTHER" id="PTHR10587:SF128">
    <property type="entry name" value="POLYSACCHARIDE DEACETYLASE PDAB-RELATED"/>
    <property type="match status" value="1"/>
</dbReference>
<proteinExistence type="predicted"/>
<dbReference type="Gene3D" id="3.20.20.370">
    <property type="entry name" value="Glycoside hydrolase/deacetylase"/>
    <property type="match status" value="1"/>
</dbReference>
<comment type="caution">
    <text evidence="2">The sequence shown here is derived from an EMBL/GenBank/DDBJ whole genome shotgun (WGS) entry which is preliminary data.</text>
</comment>
<name>A0A9D0ZBS7_9FIRM</name>
<dbReference type="SUPFAM" id="SSF88713">
    <property type="entry name" value="Glycoside hydrolase/deacetylase"/>
    <property type="match status" value="1"/>
</dbReference>
<dbReference type="GO" id="GO:0016020">
    <property type="term" value="C:membrane"/>
    <property type="evidence" value="ECO:0007669"/>
    <property type="project" value="TreeGrafter"/>
</dbReference>
<dbReference type="Proteomes" id="UP000886887">
    <property type="component" value="Unassembled WGS sequence"/>
</dbReference>